<evidence type="ECO:0000313" key="3">
    <source>
        <dbReference type="Proteomes" id="UP000680588"/>
    </source>
</evidence>
<dbReference type="AlphaFoldDB" id="A0A975S7V1"/>
<keyword evidence="3" id="KW-1185">Reference proteome</keyword>
<reference evidence="2" key="1">
    <citation type="submission" date="2021-06" db="EMBL/GenBank/DDBJ databases">
        <title>Novel species in genus Arthrobacter.</title>
        <authorList>
            <person name="Zhang G."/>
        </authorList>
    </citation>
    <scope>NUCLEOTIDE SEQUENCE</scope>
    <source>
        <strain evidence="2">Zg-ZUI122</strain>
    </source>
</reference>
<protein>
    <submittedName>
        <fullName evidence="2">Uncharacterized protein</fullName>
    </submittedName>
</protein>
<gene>
    <name evidence="2" type="ORF">KG104_06655</name>
</gene>
<dbReference type="KEGG" id="asun:KG104_06655"/>
<keyword evidence="1" id="KW-1133">Transmembrane helix</keyword>
<evidence type="ECO:0000256" key="1">
    <source>
        <dbReference type="SAM" id="Phobius"/>
    </source>
</evidence>
<feature type="transmembrane region" description="Helical" evidence="1">
    <location>
        <begin position="176"/>
        <end position="197"/>
    </location>
</feature>
<evidence type="ECO:0000313" key="2">
    <source>
        <dbReference type="EMBL" id="QWQ37411.1"/>
    </source>
</evidence>
<keyword evidence="1" id="KW-0472">Membrane</keyword>
<feature type="transmembrane region" description="Helical" evidence="1">
    <location>
        <begin position="135"/>
        <end position="156"/>
    </location>
</feature>
<accession>A0A975S7V1</accession>
<name>A0A975S7V1_9MICC</name>
<proteinExistence type="predicted"/>
<dbReference type="EMBL" id="CP076456">
    <property type="protein sequence ID" value="QWQ37411.1"/>
    <property type="molecule type" value="Genomic_DNA"/>
</dbReference>
<dbReference type="Proteomes" id="UP000680588">
    <property type="component" value="Chromosome"/>
</dbReference>
<keyword evidence="1" id="KW-0812">Transmembrane</keyword>
<organism evidence="2 3">
    <name type="scientific">Arthrobacter sunyaminii</name>
    <dbReference type="NCBI Taxonomy" id="2816859"/>
    <lineage>
        <taxon>Bacteria</taxon>
        <taxon>Bacillati</taxon>
        <taxon>Actinomycetota</taxon>
        <taxon>Actinomycetes</taxon>
        <taxon>Micrococcales</taxon>
        <taxon>Micrococcaceae</taxon>
        <taxon>Arthrobacter</taxon>
    </lineage>
</organism>
<sequence>MNSERNKMAPYKTVKPGDGHTLPPFRWWQLFTRSLLHLHLSGEDGELQTWSVDVRHGGDEDGEAYVRLYRNGVNRAQSSLPAAFPVPGGTIEVEVSGYGLKRSHYVRSDGSEQQLVPDPASAEGRRARLQQTNPALSRGVGAASVIVLLFALVLGVPQAVEQITLFPPIAENVGTFYSPFTLPATANVGLVLATLAASTERALRLRYNRILDGGFFGGDD</sequence>